<proteinExistence type="predicted"/>
<evidence type="ECO:0000313" key="1">
    <source>
        <dbReference type="EMBL" id="UYV66285.1"/>
    </source>
</evidence>
<dbReference type="Proteomes" id="UP001235939">
    <property type="component" value="Chromosome 04"/>
</dbReference>
<gene>
    <name evidence="1" type="ORF">LAZ67_4001205</name>
</gene>
<evidence type="ECO:0000313" key="2">
    <source>
        <dbReference type="Proteomes" id="UP001235939"/>
    </source>
</evidence>
<accession>A0ABY6KGH0</accession>
<sequence>MPNTENDWETIANAFEKNSNFPHYIDAIDGKHISHNSTDKFRIANVVSNSLNIPEAKPLGNDYYIPYTVVGYEAFGLYFKNISKKNLRQ</sequence>
<organism evidence="1 2">
    <name type="scientific">Cordylochernes scorpioides</name>
    <dbReference type="NCBI Taxonomy" id="51811"/>
    <lineage>
        <taxon>Eukaryota</taxon>
        <taxon>Metazoa</taxon>
        <taxon>Ecdysozoa</taxon>
        <taxon>Arthropoda</taxon>
        <taxon>Chelicerata</taxon>
        <taxon>Arachnida</taxon>
        <taxon>Pseudoscorpiones</taxon>
        <taxon>Cheliferoidea</taxon>
        <taxon>Chernetidae</taxon>
        <taxon>Cordylochernes</taxon>
    </lineage>
</organism>
<name>A0ABY6KGH0_9ARAC</name>
<keyword evidence="2" id="KW-1185">Reference proteome</keyword>
<reference evidence="1 2" key="1">
    <citation type="submission" date="2022-01" db="EMBL/GenBank/DDBJ databases">
        <title>A chromosomal length assembly of Cordylochernes scorpioides.</title>
        <authorList>
            <person name="Zeh D."/>
            <person name="Zeh J."/>
        </authorList>
    </citation>
    <scope>NUCLEOTIDE SEQUENCE [LARGE SCALE GENOMIC DNA]</scope>
    <source>
        <strain evidence="1">IN4F17</strain>
        <tissue evidence="1">Whole Body</tissue>
    </source>
</reference>
<dbReference type="EMBL" id="CP092866">
    <property type="protein sequence ID" value="UYV66285.1"/>
    <property type="molecule type" value="Genomic_DNA"/>
</dbReference>
<protein>
    <submittedName>
        <fullName evidence="1">Uncharacterized protein</fullName>
    </submittedName>
</protein>